<dbReference type="InterPro" id="IPR027385">
    <property type="entry name" value="Beta-barrel_OMP"/>
</dbReference>
<accession>A0A6L9EGY0</accession>
<feature type="domain" description="Outer membrane protein beta-barrel" evidence="2">
    <location>
        <begin position="55"/>
        <end position="139"/>
    </location>
</feature>
<dbReference type="RefSeq" id="WP_161437079.1">
    <property type="nucleotide sequence ID" value="NZ_WXYO01000008.1"/>
</dbReference>
<sequence length="175" mass="19900">MRQHKKLNSLLLYCSLLLFTLCGYSQEGWMAGAAPSLELEYGLVGVNSRLYYGPNPKVCFGPEFTLFPYQAFEENYDISIVDLNLNAHYIFELSHKFGVYPLAGINHTTERERFIDRSETNSENAFGLNYGLGFHINVNQFFIFSEFKGVTGELNGEFLTVGVIFLISKTQQKAH</sequence>
<evidence type="ECO:0000313" key="4">
    <source>
        <dbReference type="Proteomes" id="UP000475249"/>
    </source>
</evidence>
<dbReference type="AlphaFoldDB" id="A0A6L9EGY0"/>
<dbReference type="SUPFAM" id="SSF56925">
    <property type="entry name" value="OMPA-like"/>
    <property type="match status" value="1"/>
</dbReference>
<dbReference type="EMBL" id="WXYO01000008">
    <property type="protein sequence ID" value="NAS14050.1"/>
    <property type="molecule type" value="Genomic_DNA"/>
</dbReference>
<organism evidence="3 4">
    <name type="scientific">Poritiphilus flavus</name>
    <dbReference type="NCBI Taxonomy" id="2697053"/>
    <lineage>
        <taxon>Bacteria</taxon>
        <taxon>Pseudomonadati</taxon>
        <taxon>Bacteroidota</taxon>
        <taxon>Flavobacteriia</taxon>
        <taxon>Flavobacteriales</taxon>
        <taxon>Flavobacteriaceae</taxon>
        <taxon>Poritiphilus</taxon>
    </lineage>
</organism>
<dbReference type="Pfam" id="PF13505">
    <property type="entry name" value="OMP_b-brl"/>
    <property type="match status" value="1"/>
</dbReference>
<dbReference type="InterPro" id="IPR011250">
    <property type="entry name" value="OMP/PagP_B-barrel"/>
</dbReference>
<evidence type="ECO:0000256" key="1">
    <source>
        <dbReference type="ARBA" id="ARBA00022729"/>
    </source>
</evidence>
<gene>
    <name evidence="3" type="ORF">GTQ38_18720</name>
</gene>
<evidence type="ECO:0000259" key="2">
    <source>
        <dbReference type="Pfam" id="PF13505"/>
    </source>
</evidence>
<dbReference type="Gene3D" id="2.40.160.20">
    <property type="match status" value="1"/>
</dbReference>
<protein>
    <submittedName>
        <fullName evidence="3">Outer membrane beta-barrel protein</fullName>
    </submittedName>
</protein>
<evidence type="ECO:0000313" key="3">
    <source>
        <dbReference type="EMBL" id="NAS14050.1"/>
    </source>
</evidence>
<keyword evidence="1" id="KW-0732">Signal</keyword>
<comment type="caution">
    <text evidence="3">The sequence shown here is derived from an EMBL/GenBank/DDBJ whole genome shotgun (WGS) entry which is preliminary data.</text>
</comment>
<dbReference type="Proteomes" id="UP000475249">
    <property type="component" value="Unassembled WGS sequence"/>
</dbReference>
<keyword evidence="4" id="KW-1185">Reference proteome</keyword>
<proteinExistence type="predicted"/>
<name>A0A6L9EGY0_9FLAO</name>
<reference evidence="3 4" key="1">
    <citation type="submission" date="2020-01" db="EMBL/GenBank/DDBJ databases">
        <title>Bacteria diversity of Porities sp.</title>
        <authorList>
            <person name="Wang G."/>
        </authorList>
    </citation>
    <scope>NUCLEOTIDE SEQUENCE [LARGE SCALE GENOMIC DNA]</scope>
    <source>
        <strain evidence="3 4">R33</strain>
    </source>
</reference>